<evidence type="ECO:0000256" key="1">
    <source>
        <dbReference type="ARBA" id="ARBA00004496"/>
    </source>
</evidence>
<evidence type="ECO:0000256" key="2">
    <source>
        <dbReference type="ARBA" id="ARBA00008332"/>
    </source>
</evidence>
<comment type="caution">
    <text evidence="6">The sequence shown here is derived from an EMBL/GenBank/DDBJ whole genome shotgun (WGS) entry which is preliminary data.</text>
</comment>
<proteinExistence type="inferred from homology"/>
<dbReference type="GO" id="GO:0005737">
    <property type="term" value="C:cytoplasm"/>
    <property type="evidence" value="ECO:0007669"/>
    <property type="project" value="UniProtKB-SubCell"/>
</dbReference>
<reference evidence="6" key="1">
    <citation type="journal article" date="2023" name="bioRxiv">
        <title>Scaffold-level genome assemblies of two parasitoid biocontrol wasps reveal the parthenogenesis mechanism and an associated novel virus.</title>
        <authorList>
            <person name="Inwood S."/>
            <person name="Skelly J."/>
            <person name="Guhlin J."/>
            <person name="Harrop T."/>
            <person name="Goldson S."/>
            <person name="Dearden P."/>
        </authorList>
    </citation>
    <scope>NUCLEOTIDE SEQUENCE</scope>
    <source>
        <strain evidence="6">Lincoln</strain>
        <tissue evidence="6">Whole body</tissue>
    </source>
</reference>
<dbReference type="Proteomes" id="UP001168972">
    <property type="component" value="Unassembled WGS sequence"/>
</dbReference>
<dbReference type="EMBL" id="JAQQBR010000005">
    <property type="protein sequence ID" value="KAK0175445.1"/>
    <property type="molecule type" value="Genomic_DNA"/>
</dbReference>
<feature type="compositionally biased region" description="Basic and acidic residues" evidence="5">
    <location>
        <begin position="199"/>
        <end position="216"/>
    </location>
</feature>
<evidence type="ECO:0000256" key="3">
    <source>
        <dbReference type="ARBA" id="ARBA00022490"/>
    </source>
</evidence>
<dbReference type="PANTHER" id="PTHR13105">
    <property type="entry name" value="MYELOID LEUKEMIA FACTOR"/>
    <property type="match status" value="1"/>
</dbReference>
<dbReference type="AlphaFoldDB" id="A0AA39FTY8"/>
<evidence type="ECO:0000256" key="4">
    <source>
        <dbReference type="ARBA" id="ARBA00022553"/>
    </source>
</evidence>
<keyword evidence="3" id="KW-0963">Cytoplasm</keyword>
<gene>
    <name evidence="6" type="ORF">PV327_009195</name>
</gene>
<evidence type="ECO:0008006" key="8">
    <source>
        <dbReference type="Google" id="ProtNLM"/>
    </source>
</evidence>
<comment type="similarity">
    <text evidence="2">Belongs to the MLF family.</text>
</comment>
<evidence type="ECO:0000313" key="6">
    <source>
        <dbReference type="EMBL" id="KAK0175445.1"/>
    </source>
</evidence>
<sequence>MSLFGSLMGDFEDDPIFGTHMQSMQHMNNMMNSFFGNPFGMMAPALMGPDAQRRGARPDQRHNNQMMPFGFPPMPSFNMNSMFAGNFDDMASGGNCHGMTSTSIMRYTSGPDGRPQIYQASQSTRAAPGGVKETKQSVYDSTTGTKKLAIGHHIGDRAHIIEKKKDLNNGDEEEHQEFINLDDDEAETFNREFESHIRSHVDRPNRTNRALEYETTHHRKRSDPKRLALTDGTTSQLSSRSKWAPSARRSIRPSSTPSRNNKSSGNAEESEEQNEIKNKTSTETSTSRKRERNADNETSNKRHMSNSHD</sequence>
<accession>A0AA39FTY8</accession>
<dbReference type="Pfam" id="PF10248">
    <property type="entry name" value="Mlf1IP"/>
    <property type="match status" value="1"/>
</dbReference>
<organism evidence="6 7">
    <name type="scientific">Microctonus hyperodae</name>
    <name type="common">Parasitoid wasp</name>
    <dbReference type="NCBI Taxonomy" id="165561"/>
    <lineage>
        <taxon>Eukaryota</taxon>
        <taxon>Metazoa</taxon>
        <taxon>Ecdysozoa</taxon>
        <taxon>Arthropoda</taxon>
        <taxon>Hexapoda</taxon>
        <taxon>Insecta</taxon>
        <taxon>Pterygota</taxon>
        <taxon>Neoptera</taxon>
        <taxon>Endopterygota</taxon>
        <taxon>Hymenoptera</taxon>
        <taxon>Apocrita</taxon>
        <taxon>Ichneumonoidea</taxon>
        <taxon>Braconidae</taxon>
        <taxon>Euphorinae</taxon>
        <taxon>Microctonus</taxon>
    </lineage>
</organism>
<evidence type="ECO:0000313" key="7">
    <source>
        <dbReference type="Proteomes" id="UP001168972"/>
    </source>
</evidence>
<feature type="compositionally biased region" description="Polar residues" evidence="5">
    <location>
        <begin position="231"/>
        <end position="241"/>
    </location>
</feature>
<evidence type="ECO:0000256" key="5">
    <source>
        <dbReference type="SAM" id="MobiDB-lite"/>
    </source>
</evidence>
<feature type="compositionally biased region" description="Basic and acidic residues" evidence="5">
    <location>
        <begin position="274"/>
        <end position="309"/>
    </location>
</feature>
<feature type="region of interest" description="Disordered" evidence="5">
    <location>
        <begin position="199"/>
        <end position="309"/>
    </location>
</feature>
<keyword evidence="7" id="KW-1185">Reference proteome</keyword>
<reference evidence="6" key="2">
    <citation type="submission" date="2023-03" db="EMBL/GenBank/DDBJ databases">
        <authorList>
            <person name="Inwood S.N."/>
            <person name="Skelly J.G."/>
            <person name="Guhlin J."/>
            <person name="Harrop T.W.R."/>
            <person name="Goldson S.G."/>
            <person name="Dearden P.K."/>
        </authorList>
    </citation>
    <scope>NUCLEOTIDE SEQUENCE</scope>
    <source>
        <strain evidence="6">Lincoln</strain>
        <tissue evidence="6">Whole body</tissue>
    </source>
</reference>
<name>A0AA39FTY8_MICHY</name>
<feature type="compositionally biased region" description="Low complexity" evidence="5">
    <location>
        <begin position="245"/>
        <end position="259"/>
    </location>
</feature>
<protein>
    <recommendedName>
        <fullName evidence="8">Myeloid leukemia factor</fullName>
    </recommendedName>
</protein>
<comment type="subcellular location">
    <subcellularLocation>
        <location evidence="1">Cytoplasm</location>
    </subcellularLocation>
</comment>
<keyword evidence="4" id="KW-0597">Phosphoprotein</keyword>
<dbReference type="InterPro" id="IPR019376">
    <property type="entry name" value="Myeloid_leukemia_factor"/>
</dbReference>